<evidence type="ECO:0000313" key="3">
    <source>
        <dbReference type="Proteomes" id="UP000603141"/>
    </source>
</evidence>
<feature type="compositionally biased region" description="Polar residues" evidence="1">
    <location>
        <begin position="46"/>
        <end position="61"/>
    </location>
</feature>
<dbReference type="AlphaFoldDB" id="A0A934S332"/>
<protein>
    <submittedName>
        <fullName evidence="2">Uncharacterized protein</fullName>
    </submittedName>
</protein>
<name>A0A934S332_9BACT</name>
<dbReference type="Proteomes" id="UP000603141">
    <property type="component" value="Unassembled WGS sequence"/>
</dbReference>
<dbReference type="RefSeq" id="WP_200269237.1">
    <property type="nucleotide sequence ID" value="NZ_JAENIJ010000009.1"/>
</dbReference>
<organism evidence="2 3">
    <name type="scientific">Luteolibacter pohnpeiensis</name>
    <dbReference type="NCBI Taxonomy" id="454153"/>
    <lineage>
        <taxon>Bacteria</taxon>
        <taxon>Pseudomonadati</taxon>
        <taxon>Verrucomicrobiota</taxon>
        <taxon>Verrucomicrobiia</taxon>
        <taxon>Verrucomicrobiales</taxon>
        <taxon>Verrucomicrobiaceae</taxon>
        <taxon>Luteolibacter</taxon>
    </lineage>
</organism>
<reference evidence="2" key="1">
    <citation type="submission" date="2021-01" db="EMBL/GenBank/DDBJ databases">
        <title>Modified the classification status of verrucomicrobia.</title>
        <authorList>
            <person name="Feng X."/>
        </authorList>
    </citation>
    <scope>NUCLEOTIDE SEQUENCE</scope>
    <source>
        <strain evidence="2">KCTC 22041</strain>
    </source>
</reference>
<evidence type="ECO:0000313" key="2">
    <source>
        <dbReference type="EMBL" id="MBK1882265.1"/>
    </source>
</evidence>
<accession>A0A934S332</accession>
<sequence length="432" mass="47482">MKPSIITTLIIILFGLFTVQVNHRHLSRLRLIEVSLNKTAAGLGISRNSPTSMPKASYSSRSRQRHADPEVDIRQLANNLIEMVKMIPESESPKDRGELMNSLATLSEFSPSQIKSLLSEIHKSDGIDDELRKSVMGIVLILASDQNPRAGLDLVISSHDPNGSLMWEDAIINNALRSFANSDPAGALKWIEDNREVHPEVGQKENLEIALLGIAREQPGTAIQWLKNIDPSDRDDLAAKIAKNALSNEQRMAILEEINSSFVTSLDTTEMGKLKESVMAGLGASLDPDDFEGSTAWLENSDFSPEEISTITSGLALKNPCANTGEWISWMVSHLPDEALPNQVTKSFSTWTNNDYKTAGEWLESATDNAAKVPAISAYVSQIVFVKPQTAEKWALQLPEGPIRNSALKRIASVMESIYPGSEDAFKQRHGL</sequence>
<keyword evidence="3" id="KW-1185">Reference proteome</keyword>
<gene>
    <name evidence="2" type="ORF">JIN85_07555</name>
</gene>
<proteinExistence type="predicted"/>
<feature type="region of interest" description="Disordered" evidence="1">
    <location>
        <begin position="43"/>
        <end position="68"/>
    </location>
</feature>
<evidence type="ECO:0000256" key="1">
    <source>
        <dbReference type="SAM" id="MobiDB-lite"/>
    </source>
</evidence>
<comment type="caution">
    <text evidence="2">The sequence shown here is derived from an EMBL/GenBank/DDBJ whole genome shotgun (WGS) entry which is preliminary data.</text>
</comment>
<dbReference type="EMBL" id="JAENIJ010000009">
    <property type="protein sequence ID" value="MBK1882265.1"/>
    <property type="molecule type" value="Genomic_DNA"/>
</dbReference>